<reference evidence="4" key="1">
    <citation type="journal article" date="2019" name="Int. J. Syst. Evol. Microbiol.">
        <title>The Global Catalogue of Microorganisms (GCM) 10K type strain sequencing project: providing services to taxonomists for standard genome sequencing and annotation.</title>
        <authorList>
            <consortium name="The Broad Institute Genomics Platform"/>
            <consortium name="The Broad Institute Genome Sequencing Center for Infectious Disease"/>
            <person name="Wu L."/>
            <person name="Ma J."/>
        </authorList>
    </citation>
    <scope>NUCLEOTIDE SEQUENCE [LARGE SCALE GENOMIC DNA]</scope>
    <source>
        <strain evidence="4">NBRC 105857</strain>
    </source>
</reference>
<evidence type="ECO:0000313" key="4">
    <source>
        <dbReference type="Proteomes" id="UP001156664"/>
    </source>
</evidence>
<dbReference type="Proteomes" id="UP001156664">
    <property type="component" value="Unassembled WGS sequence"/>
</dbReference>
<dbReference type="InterPro" id="IPR052020">
    <property type="entry name" value="Cyclic_di-GMP/3'3'-cGAMP_PDE"/>
</dbReference>
<feature type="domain" description="HD" evidence="1">
    <location>
        <begin position="1"/>
        <end position="124"/>
    </location>
</feature>
<dbReference type="InterPro" id="IPR003607">
    <property type="entry name" value="HD/PDEase_dom"/>
</dbReference>
<keyword evidence="4" id="KW-1185">Reference proteome</keyword>
<evidence type="ECO:0008006" key="5">
    <source>
        <dbReference type="Google" id="ProtNLM"/>
    </source>
</evidence>
<dbReference type="InterPro" id="IPR006675">
    <property type="entry name" value="HDIG_dom"/>
</dbReference>
<evidence type="ECO:0000259" key="1">
    <source>
        <dbReference type="PROSITE" id="PS51831"/>
    </source>
</evidence>
<dbReference type="PROSITE" id="PS51832">
    <property type="entry name" value="HD_GYP"/>
    <property type="match status" value="1"/>
</dbReference>
<dbReference type="CDD" id="cd00077">
    <property type="entry name" value="HDc"/>
    <property type="match status" value="1"/>
</dbReference>
<dbReference type="PANTHER" id="PTHR45228">
    <property type="entry name" value="CYCLIC DI-GMP PHOSPHODIESTERASE TM_0186-RELATED"/>
    <property type="match status" value="1"/>
</dbReference>
<dbReference type="Pfam" id="PF13487">
    <property type="entry name" value="HD_5"/>
    <property type="match status" value="1"/>
</dbReference>
<dbReference type="NCBIfam" id="TIGR00277">
    <property type="entry name" value="HDIG"/>
    <property type="match status" value="1"/>
</dbReference>
<organism evidence="3 4">
    <name type="scientific">Limnobacter litoralis</name>
    <dbReference type="NCBI Taxonomy" id="481366"/>
    <lineage>
        <taxon>Bacteria</taxon>
        <taxon>Pseudomonadati</taxon>
        <taxon>Pseudomonadota</taxon>
        <taxon>Betaproteobacteria</taxon>
        <taxon>Burkholderiales</taxon>
        <taxon>Burkholderiaceae</taxon>
        <taxon>Limnobacter</taxon>
    </lineage>
</organism>
<dbReference type="SUPFAM" id="SSF109604">
    <property type="entry name" value="HD-domain/PDEase-like"/>
    <property type="match status" value="1"/>
</dbReference>
<protein>
    <recommendedName>
        <fullName evidence="5">HD-GYP domain-containing protein</fullName>
    </recommendedName>
</protein>
<sequence>MAGHSRRVAELARALALELKLPEAEAQDIYVAGLLHDIGKIGLSERVLATPYAQLDGASRHAMMKHCQKGQIALMALSELHHVAQYVASHHERMDGMGYPDGLIAGDIARGARVLAVAEDVDELQMGLLTGQKMDIQQAIPQSDEVLLDSQRVVTGQVVSRDLYSPEGLLLLAKGGQISSRLVQHLRGLHEREKVTFKVYCEARHTSVNPAVSL</sequence>
<gene>
    <name evidence="3" type="ORF">GCM10007875_25920</name>
</gene>
<dbReference type="RefSeq" id="WP_284282313.1">
    <property type="nucleotide sequence ID" value="NZ_BSOJ01000032.1"/>
</dbReference>
<comment type="caution">
    <text evidence="3">The sequence shown here is derived from an EMBL/GenBank/DDBJ whole genome shotgun (WGS) entry which is preliminary data.</text>
</comment>
<proteinExistence type="predicted"/>
<dbReference type="PROSITE" id="PS51831">
    <property type="entry name" value="HD"/>
    <property type="match status" value="1"/>
</dbReference>
<dbReference type="EMBL" id="BSOJ01000032">
    <property type="protein sequence ID" value="GLR27501.1"/>
    <property type="molecule type" value="Genomic_DNA"/>
</dbReference>
<feature type="domain" description="HD-GYP" evidence="2">
    <location>
        <begin position="1"/>
        <end position="175"/>
    </location>
</feature>
<dbReference type="InterPro" id="IPR006674">
    <property type="entry name" value="HD_domain"/>
</dbReference>
<evidence type="ECO:0000313" key="3">
    <source>
        <dbReference type="EMBL" id="GLR27501.1"/>
    </source>
</evidence>
<accession>A0ABQ5YVK9</accession>
<dbReference type="SMART" id="SM00471">
    <property type="entry name" value="HDc"/>
    <property type="match status" value="1"/>
</dbReference>
<evidence type="ECO:0000259" key="2">
    <source>
        <dbReference type="PROSITE" id="PS51832"/>
    </source>
</evidence>
<dbReference type="PANTHER" id="PTHR45228:SF8">
    <property type="entry name" value="TWO-COMPONENT RESPONSE REGULATOR-RELATED"/>
    <property type="match status" value="1"/>
</dbReference>
<dbReference type="Gene3D" id="1.10.3210.10">
    <property type="entry name" value="Hypothetical protein af1432"/>
    <property type="match status" value="1"/>
</dbReference>
<name>A0ABQ5YVK9_9BURK</name>
<dbReference type="InterPro" id="IPR037522">
    <property type="entry name" value="HD_GYP_dom"/>
</dbReference>